<feature type="compositionally biased region" description="Basic and acidic residues" evidence="1">
    <location>
        <begin position="74"/>
        <end position="110"/>
    </location>
</feature>
<dbReference type="VEuPathDB" id="FungiDB:CJJ09_001091"/>
<organism evidence="3 4">
    <name type="scientific">Candidozyma auris</name>
    <name type="common">Yeast</name>
    <name type="synonym">Candida auris</name>
    <dbReference type="NCBI Taxonomy" id="498019"/>
    <lineage>
        <taxon>Eukaryota</taxon>
        <taxon>Fungi</taxon>
        <taxon>Dikarya</taxon>
        <taxon>Ascomycota</taxon>
        <taxon>Saccharomycotina</taxon>
        <taxon>Pichiomycetes</taxon>
        <taxon>Metschnikowiaceae</taxon>
        <taxon>Candidozyma</taxon>
    </lineage>
</organism>
<dbReference type="EMBL" id="LGST01000036">
    <property type="protein sequence ID" value="KND98072.1"/>
    <property type="molecule type" value="Genomic_DNA"/>
</dbReference>
<dbReference type="PANTHER" id="PTHR23216:SF1">
    <property type="entry name" value="NUCLEOLAR AND COILED-BODY PHOSPHOPROTEIN 1"/>
    <property type="match status" value="1"/>
</dbReference>
<reference evidence="4" key="1">
    <citation type="journal article" date="2015" name="BMC Genomics">
        <title>Draft genome of a commonly misdiagnosed multidrug resistant pathogen Candida auris.</title>
        <authorList>
            <person name="Chatterjee S."/>
            <person name="Alampalli S.V."/>
            <person name="Nageshan R.K."/>
            <person name="Chettiar S.T."/>
            <person name="Joshi S."/>
            <person name="Tatu U.S."/>
        </authorList>
    </citation>
    <scope>NUCLEOTIDE SEQUENCE [LARGE SCALE GENOMIC DNA]</scope>
    <source>
        <strain evidence="4">6684</strain>
    </source>
</reference>
<feature type="domain" description="Srp40 C-terminal" evidence="2">
    <location>
        <begin position="105"/>
        <end position="175"/>
    </location>
</feature>
<dbReference type="VEuPathDB" id="FungiDB:B9J08_003014"/>
<dbReference type="VEuPathDB" id="FungiDB:CJI97_003085"/>
<feature type="compositionally biased region" description="Low complexity" evidence="1">
    <location>
        <begin position="16"/>
        <end position="52"/>
    </location>
</feature>
<dbReference type="InterPro" id="IPR007718">
    <property type="entry name" value="Srp40_C"/>
</dbReference>
<dbReference type="GO" id="GO:0005654">
    <property type="term" value="C:nucleoplasm"/>
    <property type="evidence" value="ECO:0007669"/>
    <property type="project" value="TreeGrafter"/>
</dbReference>
<evidence type="ECO:0000313" key="4">
    <source>
        <dbReference type="Proteomes" id="UP000037122"/>
    </source>
</evidence>
<dbReference type="PANTHER" id="PTHR23216">
    <property type="entry name" value="NUCLEOLAR AND COILED-BODY PHOSPHOPROTEIN 1"/>
    <property type="match status" value="1"/>
</dbReference>
<accession>A0A0L0NVA0</accession>
<comment type="caution">
    <text evidence="3">The sequence shown here is derived from an EMBL/GenBank/DDBJ whole genome shotgun (WGS) entry which is preliminary data.</text>
</comment>
<dbReference type="InterPro" id="IPR039191">
    <property type="entry name" value="Nopp140-like"/>
</dbReference>
<feature type="compositionally biased region" description="Basic and acidic residues" evidence="1">
    <location>
        <begin position="1"/>
        <end position="13"/>
    </location>
</feature>
<dbReference type="VEuPathDB" id="FungiDB:CJJ07_005118"/>
<evidence type="ECO:0000259" key="2">
    <source>
        <dbReference type="Pfam" id="PF05022"/>
    </source>
</evidence>
<evidence type="ECO:0000313" key="3">
    <source>
        <dbReference type="EMBL" id="KND98072.1"/>
    </source>
</evidence>
<name>A0A0L0NVA0_CANAR</name>
<sequence>MDDKSEVTSEQKPKGSSSSSDSSSDSESNSSSSNSSSSASSSDSDSDSSSSSESEDEENVENEASSNSGVLKKRPSEVDSESNKKAKREIPATPEPELKEGQRKHFSRIDRSKIKFEDSVLQDNTYKGAAGTWGQMANERLMQVRGKDFTKNKNKMKKGSYRGGSITMASGSYKFTD</sequence>
<dbReference type="Pfam" id="PF05022">
    <property type="entry name" value="SRP40_C"/>
    <property type="match status" value="1"/>
</dbReference>
<dbReference type="AlphaFoldDB" id="A0A0L0NVA0"/>
<dbReference type="Proteomes" id="UP000037122">
    <property type="component" value="Unassembled WGS sequence"/>
</dbReference>
<feature type="region of interest" description="Disordered" evidence="1">
    <location>
        <begin position="1"/>
        <end position="110"/>
    </location>
</feature>
<dbReference type="VEuPathDB" id="FungiDB:QG37_05146"/>
<dbReference type="GO" id="GO:0005730">
    <property type="term" value="C:nucleolus"/>
    <property type="evidence" value="ECO:0007669"/>
    <property type="project" value="InterPro"/>
</dbReference>
<evidence type="ECO:0000256" key="1">
    <source>
        <dbReference type="SAM" id="MobiDB-lite"/>
    </source>
</evidence>
<dbReference type="VEuPathDB" id="FungiDB:CJI96_0000844"/>
<gene>
    <name evidence="3" type="ORF">QG37_05146</name>
</gene>
<protein>
    <recommendedName>
        <fullName evidence="2">Srp40 C-terminal domain-containing protein</fullName>
    </recommendedName>
</protein>
<proteinExistence type="predicted"/>